<evidence type="ECO:0000313" key="3">
    <source>
        <dbReference type="Proteomes" id="UP000603295"/>
    </source>
</evidence>
<feature type="domain" description="Serine aminopeptidase S33" evidence="1">
    <location>
        <begin position="29"/>
        <end position="141"/>
    </location>
</feature>
<dbReference type="RefSeq" id="WP_153709145.1">
    <property type="nucleotide sequence ID" value="NZ_BMDS01000001.1"/>
</dbReference>
<proteinExistence type="predicted"/>
<protein>
    <submittedName>
        <fullName evidence="2">Alpha/beta hydrolase</fullName>
    </submittedName>
</protein>
<evidence type="ECO:0000313" key="2">
    <source>
        <dbReference type="EMBL" id="GGI62593.1"/>
    </source>
</evidence>
<dbReference type="Proteomes" id="UP000603295">
    <property type="component" value="Unassembled WGS sequence"/>
</dbReference>
<dbReference type="EMBL" id="BMDS01000001">
    <property type="protein sequence ID" value="GGI62593.1"/>
    <property type="molecule type" value="Genomic_DNA"/>
</dbReference>
<dbReference type="PANTHER" id="PTHR43798:SF5">
    <property type="entry name" value="MONOACYLGLYCEROL LIPASE ABHD6"/>
    <property type="match status" value="1"/>
</dbReference>
<keyword evidence="3" id="KW-1185">Reference proteome</keyword>
<evidence type="ECO:0000259" key="1">
    <source>
        <dbReference type="Pfam" id="PF12146"/>
    </source>
</evidence>
<gene>
    <name evidence="2" type="ORF">GCM10011459_04270</name>
</gene>
<reference evidence="3" key="1">
    <citation type="journal article" date="2019" name="Int. J. Syst. Evol. Microbiol.">
        <title>The Global Catalogue of Microorganisms (GCM) 10K type strain sequencing project: providing services to taxonomists for standard genome sequencing and annotation.</title>
        <authorList>
            <consortium name="The Broad Institute Genomics Platform"/>
            <consortium name="The Broad Institute Genome Sequencing Center for Infectious Disease"/>
            <person name="Wu L."/>
            <person name="Ma J."/>
        </authorList>
    </citation>
    <scope>NUCLEOTIDE SEQUENCE [LARGE SCALE GENOMIC DNA]</scope>
    <source>
        <strain evidence="3">CCM 8609</strain>
    </source>
</reference>
<dbReference type="PANTHER" id="PTHR43798">
    <property type="entry name" value="MONOACYLGLYCEROL LIPASE"/>
    <property type="match status" value="1"/>
</dbReference>
<dbReference type="SUPFAM" id="SSF53474">
    <property type="entry name" value="alpha/beta-Hydrolases"/>
    <property type="match status" value="1"/>
</dbReference>
<organism evidence="2 3">
    <name type="scientific">Limosilactobacillus caviae</name>
    <dbReference type="NCBI Taxonomy" id="1769424"/>
    <lineage>
        <taxon>Bacteria</taxon>
        <taxon>Bacillati</taxon>
        <taxon>Bacillota</taxon>
        <taxon>Bacilli</taxon>
        <taxon>Lactobacillales</taxon>
        <taxon>Lactobacillaceae</taxon>
        <taxon>Limosilactobacillus</taxon>
    </lineage>
</organism>
<dbReference type="Gene3D" id="3.40.50.1820">
    <property type="entry name" value="alpha/beta hydrolase"/>
    <property type="match status" value="1"/>
</dbReference>
<dbReference type="InterPro" id="IPR029058">
    <property type="entry name" value="AB_hydrolase_fold"/>
</dbReference>
<dbReference type="InterPro" id="IPR022742">
    <property type="entry name" value="Hydrolase_4"/>
</dbReference>
<dbReference type="InterPro" id="IPR050266">
    <property type="entry name" value="AB_hydrolase_sf"/>
</dbReference>
<keyword evidence="2" id="KW-0378">Hydrolase</keyword>
<name>A0ABQ2C573_9LACO</name>
<comment type="caution">
    <text evidence="2">The sequence shown here is derived from an EMBL/GenBank/DDBJ whole genome shotgun (WGS) entry which is preliminary data.</text>
</comment>
<sequence>MELTIKRDGLKLYGLLEGTTTIKNDTVAILMHGFKGNLGYDDSAILYALSHYLNQQGIPTLRFDFDGAGNSDGDFADMTVFSEILDGMKIIDYAHTTMQAKKIYLIGHSQGGVVASMLAGYYRDIITKLVLLAPAASLKDDALKGICQGSHYDSNHIPETVNVSGYSVGGGYFRTAQLMPIYETAQHYGGPTLLIHGEADKVVSPAASQKYNVIMPNSKLHLIPDEGHMFNGAKRQEILELVASFLKQ</sequence>
<dbReference type="GO" id="GO:0016787">
    <property type="term" value="F:hydrolase activity"/>
    <property type="evidence" value="ECO:0007669"/>
    <property type="project" value="UniProtKB-KW"/>
</dbReference>
<dbReference type="Pfam" id="PF12146">
    <property type="entry name" value="Hydrolase_4"/>
    <property type="match status" value="1"/>
</dbReference>
<accession>A0ABQ2C573</accession>